<keyword evidence="6 7" id="KW-0472">Membrane</keyword>
<dbReference type="InterPro" id="IPR011014">
    <property type="entry name" value="MscS_channel_TM-2"/>
</dbReference>
<dbReference type="GO" id="GO:0055085">
    <property type="term" value="P:transmembrane transport"/>
    <property type="evidence" value="ECO:0007669"/>
    <property type="project" value="InterPro"/>
</dbReference>
<evidence type="ECO:0000256" key="7">
    <source>
        <dbReference type="SAM" id="Phobius"/>
    </source>
</evidence>
<dbReference type="SUPFAM" id="SSF82861">
    <property type="entry name" value="Mechanosensitive channel protein MscS (YggB), transmembrane region"/>
    <property type="match status" value="1"/>
</dbReference>
<comment type="subcellular location">
    <subcellularLocation>
        <location evidence="1">Cell membrane</location>
        <topology evidence="1">Multi-pass membrane protein</topology>
    </subcellularLocation>
</comment>
<name>A0A3B0U825_9ZZZZ</name>
<dbReference type="InterPro" id="IPR006685">
    <property type="entry name" value="MscS_channel_2nd"/>
</dbReference>
<protein>
    <submittedName>
        <fullName evidence="10">Potassium efflux system KefA protein / Small-conductance mechanosensitive channel</fullName>
    </submittedName>
</protein>
<dbReference type="EMBL" id="UOES01000192">
    <property type="protein sequence ID" value="VAW27181.1"/>
    <property type="molecule type" value="Genomic_DNA"/>
</dbReference>
<evidence type="ECO:0000256" key="4">
    <source>
        <dbReference type="ARBA" id="ARBA00022692"/>
    </source>
</evidence>
<evidence type="ECO:0000313" key="10">
    <source>
        <dbReference type="EMBL" id="VAW27181.1"/>
    </source>
</evidence>
<evidence type="ECO:0000256" key="5">
    <source>
        <dbReference type="ARBA" id="ARBA00022989"/>
    </source>
</evidence>
<organism evidence="10">
    <name type="scientific">hydrothermal vent metagenome</name>
    <dbReference type="NCBI Taxonomy" id="652676"/>
    <lineage>
        <taxon>unclassified sequences</taxon>
        <taxon>metagenomes</taxon>
        <taxon>ecological metagenomes</taxon>
    </lineage>
</organism>
<sequence length="318" mass="36065">MSLMVAFAIVAMFLPILQLPVKVSHYLSLTFAGLIPLFGTIVAYKMTDIFALYFEKLAYKTDSSLDDQLVPLFRKIAKTFIIIIGGIYVLANLNVQLVPLLATLSIGGIAFALAAQDTIKNFFGSLMIFIDKPFQVGQWITAPDIDGTVEEVGIRSTRIRTFSNSLIYVPNGKLADAVINNHGLRSYRRFSTQLAVTYDTPPELLEIFIEGLRKIVLEHPKTWKDNFHVYMNEMNSHSLDIKFYIFFDVPSWAMELDCRHEIILSILKLAHKLGVQFAFPTQTLHMQDFPGQPSLSPKYLTADKANKQMEDFFKKQKP</sequence>
<keyword evidence="4 7" id="KW-0812">Transmembrane</keyword>
<dbReference type="Gene3D" id="1.10.287.1260">
    <property type="match status" value="1"/>
</dbReference>
<keyword evidence="3" id="KW-1003">Cell membrane</keyword>
<dbReference type="PANTHER" id="PTHR43634:SF2">
    <property type="entry name" value="LOW CONDUCTANCE MECHANOSENSITIVE CHANNEL YNAI"/>
    <property type="match status" value="1"/>
</dbReference>
<evidence type="ECO:0000256" key="2">
    <source>
        <dbReference type="ARBA" id="ARBA00008017"/>
    </source>
</evidence>
<feature type="transmembrane region" description="Helical" evidence="7">
    <location>
        <begin position="97"/>
        <end position="115"/>
    </location>
</feature>
<feature type="domain" description="Mechanosensitive ion channel MscS C-terminal" evidence="9">
    <location>
        <begin position="193"/>
        <end position="276"/>
    </location>
</feature>
<gene>
    <name evidence="10" type="ORF">MNBD_BACTEROID06-1509</name>
</gene>
<keyword evidence="5 7" id="KW-1133">Transmembrane helix</keyword>
<dbReference type="SUPFAM" id="SSF50182">
    <property type="entry name" value="Sm-like ribonucleoproteins"/>
    <property type="match status" value="1"/>
</dbReference>
<dbReference type="InterPro" id="IPR010920">
    <property type="entry name" value="LSM_dom_sf"/>
</dbReference>
<reference evidence="10" key="1">
    <citation type="submission" date="2018-06" db="EMBL/GenBank/DDBJ databases">
        <authorList>
            <person name="Zhirakovskaya E."/>
        </authorList>
    </citation>
    <scope>NUCLEOTIDE SEQUENCE</scope>
</reference>
<feature type="transmembrane region" description="Helical" evidence="7">
    <location>
        <begin position="34"/>
        <end position="54"/>
    </location>
</feature>
<dbReference type="InterPro" id="IPR045042">
    <property type="entry name" value="YnaI-like"/>
</dbReference>
<comment type="similarity">
    <text evidence="2">Belongs to the MscS (TC 1.A.23) family.</text>
</comment>
<dbReference type="InterPro" id="IPR023408">
    <property type="entry name" value="MscS_beta-dom_sf"/>
</dbReference>
<dbReference type="Gene3D" id="3.30.70.100">
    <property type="match status" value="1"/>
</dbReference>
<dbReference type="Pfam" id="PF00924">
    <property type="entry name" value="MS_channel_2nd"/>
    <property type="match status" value="1"/>
</dbReference>
<evidence type="ECO:0000259" key="9">
    <source>
        <dbReference type="Pfam" id="PF21082"/>
    </source>
</evidence>
<evidence type="ECO:0000259" key="8">
    <source>
        <dbReference type="Pfam" id="PF00924"/>
    </source>
</evidence>
<evidence type="ECO:0000256" key="3">
    <source>
        <dbReference type="ARBA" id="ARBA00022475"/>
    </source>
</evidence>
<accession>A0A3B0U825</accession>
<dbReference type="InterPro" id="IPR011066">
    <property type="entry name" value="MscS_channel_C_sf"/>
</dbReference>
<dbReference type="SUPFAM" id="SSF82689">
    <property type="entry name" value="Mechanosensitive channel protein MscS (YggB), C-terminal domain"/>
    <property type="match status" value="1"/>
</dbReference>
<evidence type="ECO:0000256" key="6">
    <source>
        <dbReference type="ARBA" id="ARBA00023136"/>
    </source>
</evidence>
<dbReference type="AlphaFoldDB" id="A0A3B0U825"/>
<dbReference type="GO" id="GO:0005886">
    <property type="term" value="C:plasma membrane"/>
    <property type="evidence" value="ECO:0007669"/>
    <property type="project" value="UniProtKB-SubCell"/>
</dbReference>
<feature type="transmembrane region" description="Helical" evidence="7">
    <location>
        <begin position="75"/>
        <end position="91"/>
    </location>
</feature>
<dbReference type="PANTHER" id="PTHR43634">
    <property type="entry name" value="OW CONDUCTANCE MECHANOSENSITIVE CHANNEL"/>
    <property type="match status" value="1"/>
</dbReference>
<dbReference type="Pfam" id="PF21082">
    <property type="entry name" value="MS_channel_3rd"/>
    <property type="match status" value="1"/>
</dbReference>
<evidence type="ECO:0000256" key="1">
    <source>
        <dbReference type="ARBA" id="ARBA00004651"/>
    </source>
</evidence>
<feature type="domain" description="Mechanosensitive ion channel MscS" evidence="8">
    <location>
        <begin position="117"/>
        <end position="182"/>
    </location>
</feature>
<dbReference type="InterPro" id="IPR049278">
    <property type="entry name" value="MS_channel_C"/>
</dbReference>
<proteinExistence type="inferred from homology"/>
<dbReference type="Gene3D" id="2.30.30.60">
    <property type="match status" value="1"/>
</dbReference>